<organism evidence="2 3">
    <name type="scientific">Vibrio cholerae</name>
    <dbReference type="NCBI Taxonomy" id="666"/>
    <lineage>
        <taxon>Bacteria</taxon>
        <taxon>Pseudomonadati</taxon>
        <taxon>Pseudomonadota</taxon>
        <taxon>Gammaproteobacteria</taxon>
        <taxon>Vibrionales</taxon>
        <taxon>Vibrionaceae</taxon>
        <taxon>Vibrio</taxon>
    </lineage>
</organism>
<protein>
    <submittedName>
        <fullName evidence="2">Methyl-accepting chemotaxis protein</fullName>
    </submittedName>
</protein>
<dbReference type="AlphaFoldDB" id="A0A655WTY6"/>
<accession>A0A655WTY6</accession>
<evidence type="ECO:0000256" key="1">
    <source>
        <dbReference type="SAM" id="MobiDB-lite"/>
    </source>
</evidence>
<evidence type="ECO:0000313" key="2">
    <source>
        <dbReference type="EMBL" id="CSB97987.1"/>
    </source>
</evidence>
<reference evidence="2 3" key="1">
    <citation type="submission" date="2015-07" db="EMBL/GenBank/DDBJ databases">
        <authorList>
            <consortium name="Pathogen Informatics"/>
        </authorList>
    </citation>
    <scope>NUCLEOTIDE SEQUENCE [LARGE SCALE GENOMIC DNA]</scope>
    <source>
        <strain evidence="2 3">A316</strain>
    </source>
</reference>
<dbReference type="EMBL" id="CWQY01000001">
    <property type="protein sequence ID" value="CSB97987.1"/>
    <property type="molecule type" value="Genomic_DNA"/>
</dbReference>
<evidence type="ECO:0000313" key="3">
    <source>
        <dbReference type="Proteomes" id="UP000041770"/>
    </source>
</evidence>
<name>A0A655WTY6_VIBCL</name>
<feature type="compositionally biased region" description="Basic and acidic residues" evidence="1">
    <location>
        <begin position="1"/>
        <end position="10"/>
    </location>
</feature>
<feature type="region of interest" description="Disordered" evidence="1">
    <location>
        <begin position="1"/>
        <end position="21"/>
    </location>
</feature>
<sequence>MNTESVREVSDQLAEEAQQSVQQAKSLHAMAQELNKEISRFKL</sequence>
<proteinExistence type="predicted"/>
<gene>
    <name evidence="2" type="ORF">ERS013200_00241</name>
</gene>
<dbReference type="Proteomes" id="UP000041770">
    <property type="component" value="Unassembled WGS sequence"/>
</dbReference>